<organism evidence="6 7">
    <name type="scientific">Panthera leo</name>
    <name type="common">Lion</name>
    <dbReference type="NCBI Taxonomy" id="9689"/>
    <lineage>
        <taxon>Eukaryota</taxon>
        <taxon>Metazoa</taxon>
        <taxon>Chordata</taxon>
        <taxon>Craniata</taxon>
        <taxon>Vertebrata</taxon>
        <taxon>Euteleostomi</taxon>
        <taxon>Mammalia</taxon>
        <taxon>Eutheria</taxon>
        <taxon>Laurasiatheria</taxon>
        <taxon>Carnivora</taxon>
        <taxon>Feliformia</taxon>
        <taxon>Felidae</taxon>
        <taxon>Pantherinae</taxon>
        <taxon>Panthera</taxon>
    </lineage>
</organism>
<proteinExistence type="inferred from homology"/>
<feature type="domain" description="Inositol polyphosphate-related phosphatase" evidence="5">
    <location>
        <begin position="8"/>
        <end position="360"/>
    </location>
</feature>
<evidence type="ECO:0000259" key="5">
    <source>
        <dbReference type="SMART" id="SM00128"/>
    </source>
</evidence>
<name>A0A8C8Y648_PANLE</name>
<dbReference type="Proteomes" id="UP000694399">
    <property type="component" value="Unassembled WGS sequence"/>
</dbReference>
<protein>
    <recommendedName>
        <fullName evidence="1">inositol-polyphosphate 5-phosphatase</fullName>
        <ecNumber evidence="1">3.1.3.56</ecNumber>
    </recommendedName>
</protein>
<dbReference type="InterPro" id="IPR039737">
    <property type="entry name" value="INPP5A"/>
</dbReference>
<dbReference type="EC" id="3.1.3.56" evidence="1"/>
<dbReference type="AlphaFoldDB" id="A0A8C8Y648"/>
<evidence type="ECO:0000256" key="4">
    <source>
        <dbReference type="SAM" id="MobiDB-lite"/>
    </source>
</evidence>
<dbReference type="PANTHER" id="PTHR12997:SF2">
    <property type="entry name" value="INOSITOL POLYPHOSPHATE-5-PHOSPHATASE A"/>
    <property type="match status" value="1"/>
</dbReference>
<feature type="region of interest" description="Disordered" evidence="4">
    <location>
        <begin position="611"/>
        <end position="676"/>
    </location>
</feature>
<keyword evidence="2" id="KW-0378">Hydrolase</keyword>
<reference evidence="6" key="1">
    <citation type="submission" date="2025-08" db="UniProtKB">
        <authorList>
            <consortium name="Ensembl"/>
        </authorList>
    </citation>
    <scope>IDENTIFICATION</scope>
</reference>
<dbReference type="Gene3D" id="3.60.10.10">
    <property type="entry name" value="Endonuclease/exonuclease/phosphatase"/>
    <property type="match status" value="1"/>
</dbReference>
<dbReference type="GO" id="GO:0004445">
    <property type="term" value="F:inositol-polyphosphate 5-phosphatase activity"/>
    <property type="evidence" value="ECO:0007669"/>
    <property type="project" value="UniProtKB-EC"/>
</dbReference>
<sequence>MAGKAAAPGTAVLLVTANVGSLFDDPENLQKNWLREFYQVVHTHKPHFMALHCQEFGGKNYETSMSHVDKFVKELLSSDAMKEYNRARVYLDENFKSQEHFTALGSFYFLHESLKNIYQFDFKAKKYKKVTGKEIYSDTLESTPMLEKEKFPQDYFPECKWSRKGFVRTRWCVADCAFDLVNIHLFHDASNLVAWETSPSVYSGIRHKALGYVLDRIIDQRFEKVSYFVFGDFNFRLDSKSVVETLCTQATMQTVRAADTNEVVKLIFRESDNDRKVMLQLEKKVFHYFNQEVFRDNNGTAVSPAVPCPRAAAAGPASGCWAARAAPVWAVPQVLGRLTHLTGRLRGCARARVQDQGRVRETCISNQSVEPWSRGNRPLPRSHRVPCRFRRGRAGRPDSRDGVSACLSRAYRCLFRVDQQVTCGVCQSPRPKRPPCGRFQAPGVPWRRGGPWVGHLPAPCPSCSPPPPPPPGGLWAHPPPPPPDPCSAPSPPAPWRSGPRASKTPGTMSGTSFCQSLGVVLGLWAPPRHPCSHLSASGSPAVLSVGCACASVSPQRKWSSARVSAGRRALPPSPSPRLSPPARGHCLSLAAGAYTVRPQPRAQPGACLLHRESGSAPGPQPQASGEPLCAPPAPRPVQGTQQMLCSSHQPVPAGALPFGPGQTTCHVLEGPQAQAR</sequence>
<evidence type="ECO:0000313" key="6">
    <source>
        <dbReference type="Ensembl" id="ENSPLOP00000028892.1"/>
    </source>
</evidence>
<feature type="compositionally biased region" description="Pro residues" evidence="4">
    <location>
        <begin position="474"/>
        <end position="494"/>
    </location>
</feature>
<gene>
    <name evidence="6" type="primary">INPP5A</name>
</gene>
<evidence type="ECO:0000313" key="7">
    <source>
        <dbReference type="Proteomes" id="UP000694399"/>
    </source>
</evidence>
<evidence type="ECO:0000256" key="1">
    <source>
        <dbReference type="ARBA" id="ARBA00012997"/>
    </source>
</evidence>
<feature type="compositionally biased region" description="Polar residues" evidence="4">
    <location>
        <begin position="638"/>
        <end position="649"/>
    </location>
</feature>
<reference evidence="6" key="2">
    <citation type="submission" date="2025-09" db="UniProtKB">
        <authorList>
            <consortium name="Ensembl"/>
        </authorList>
    </citation>
    <scope>IDENTIFICATION</scope>
</reference>
<accession>A0A8C8Y648</accession>
<feature type="region of interest" description="Disordered" evidence="4">
    <location>
        <begin position="474"/>
        <end position="509"/>
    </location>
</feature>
<dbReference type="InterPro" id="IPR000300">
    <property type="entry name" value="IPPc"/>
</dbReference>
<evidence type="ECO:0000256" key="2">
    <source>
        <dbReference type="ARBA" id="ARBA00022801"/>
    </source>
</evidence>
<keyword evidence="7" id="KW-1185">Reference proteome</keyword>
<dbReference type="CDD" id="cd09092">
    <property type="entry name" value="INPP5A"/>
    <property type="match status" value="1"/>
</dbReference>
<dbReference type="PANTHER" id="PTHR12997">
    <property type="entry name" value="TYPE I INOSITOL-1,4,5-TRISPHOSPHATE 5-PHOSPHATASE"/>
    <property type="match status" value="1"/>
</dbReference>
<dbReference type="InterPro" id="IPR036691">
    <property type="entry name" value="Endo/exonu/phosph_ase_sf"/>
</dbReference>
<dbReference type="Ensembl" id="ENSPLOT00000031918.1">
    <property type="protein sequence ID" value="ENSPLOP00000028892.1"/>
    <property type="gene ID" value="ENSPLOG00000021162.1"/>
</dbReference>
<comment type="similarity">
    <text evidence="3">Belongs to the inositol 1,4,5-trisphosphate 5-phosphatase type I family.</text>
</comment>
<dbReference type="GeneTree" id="ENSGT00390000015226"/>
<dbReference type="SUPFAM" id="SSF56219">
    <property type="entry name" value="DNase I-like"/>
    <property type="match status" value="1"/>
</dbReference>
<dbReference type="GO" id="GO:0046856">
    <property type="term" value="P:phosphatidylinositol dephosphorylation"/>
    <property type="evidence" value="ECO:0007669"/>
    <property type="project" value="InterPro"/>
</dbReference>
<evidence type="ECO:0000256" key="3">
    <source>
        <dbReference type="ARBA" id="ARBA00023599"/>
    </source>
</evidence>
<dbReference type="SMART" id="SM00128">
    <property type="entry name" value="IPPc"/>
    <property type="match status" value="1"/>
</dbReference>